<dbReference type="SUPFAM" id="SSF142695">
    <property type="entry name" value="RibA-like"/>
    <property type="match status" value="1"/>
</dbReference>
<keyword evidence="4" id="KW-0686">Riboflavin biosynthesis</keyword>
<dbReference type="AlphaFoldDB" id="A0A4Q0A1C5"/>
<evidence type="ECO:0000313" key="11">
    <source>
        <dbReference type="EMBL" id="RKP39916.1"/>
    </source>
</evidence>
<dbReference type="GO" id="GO:0009231">
    <property type="term" value="P:riboflavin biosynthetic process"/>
    <property type="evidence" value="ECO:0007669"/>
    <property type="project" value="UniProtKB-KW"/>
</dbReference>
<proteinExistence type="inferred from homology"/>
<keyword evidence="7" id="KW-0342">GTP-binding</keyword>
<dbReference type="STRING" id="215637.A0A4Q0A1C5"/>
<feature type="region of interest" description="Disordered" evidence="9">
    <location>
        <begin position="103"/>
        <end position="138"/>
    </location>
</feature>
<dbReference type="InterPro" id="IPR032677">
    <property type="entry name" value="GTP_cyclohydro_II"/>
</dbReference>
<evidence type="ECO:0000256" key="3">
    <source>
        <dbReference type="ARBA" id="ARBA00012762"/>
    </source>
</evidence>
<dbReference type="InterPro" id="IPR036144">
    <property type="entry name" value="RibA-like_sf"/>
</dbReference>
<feature type="compositionally biased region" description="Low complexity" evidence="9">
    <location>
        <begin position="26"/>
        <end position="47"/>
    </location>
</feature>
<keyword evidence="12" id="KW-1185">Reference proteome</keyword>
<dbReference type="Proteomes" id="UP000268162">
    <property type="component" value="Unassembled WGS sequence"/>
</dbReference>
<reference evidence="12" key="1">
    <citation type="journal article" date="2018" name="Nat. Microbiol.">
        <title>Leveraging single-cell genomics to expand the fungal tree of life.</title>
        <authorList>
            <person name="Ahrendt S.R."/>
            <person name="Quandt C.A."/>
            <person name="Ciobanu D."/>
            <person name="Clum A."/>
            <person name="Salamov A."/>
            <person name="Andreopoulos B."/>
            <person name="Cheng J.F."/>
            <person name="Woyke T."/>
            <person name="Pelin A."/>
            <person name="Henrissat B."/>
            <person name="Reynolds N.K."/>
            <person name="Benny G.L."/>
            <person name="Smith M.E."/>
            <person name="James T.Y."/>
            <person name="Grigoriev I.V."/>
        </authorList>
    </citation>
    <scope>NUCLEOTIDE SEQUENCE [LARGE SCALE GENOMIC DNA]</scope>
    <source>
        <strain evidence="12">RSA 468</strain>
    </source>
</reference>
<evidence type="ECO:0000256" key="8">
    <source>
        <dbReference type="ARBA" id="ARBA00049295"/>
    </source>
</evidence>
<dbReference type="CDD" id="cd00641">
    <property type="entry name" value="GTP_cyclohydro2"/>
    <property type="match status" value="1"/>
</dbReference>
<dbReference type="GO" id="GO:0005525">
    <property type="term" value="F:GTP binding"/>
    <property type="evidence" value="ECO:0007669"/>
    <property type="project" value="UniProtKB-KW"/>
</dbReference>
<comment type="similarity">
    <text evidence="2">Belongs to the GTP cyclohydrolase II family.</text>
</comment>
<dbReference type="Gene3D" id="3.40.50.10990">
    <property type="entry name" value="GTP cyclohydrolase II"/>
    <property type="match status" value="1"/>
</dbReference>
<dbReference type="PANTHER" id="PTHR21327">
    <property type="entry name" value="GTP CYCLOHYDROLASE II-RELATED"/>
    <property type="match status" value="1"/>
</dbReference>
<dbReference type="Pfam" id="PF00925">
    <property type="entry name" value="GTP_cyclohydro2"/>
    <property type="match status" value="1"/>
</dbReference>
<dbReference type="PANTHER" id="PTHR21327:SF29">
    <property type="entry name" value="GTP CYCLOHYDROLASE-2"/>
    <property type="match status" value="1"/>
</dbReference>
<organism evidence="11 12">
    <name type="scientific">Dimargaris cristalligena</name>
    <dbReference type="NCBI Taxonomy" id="215637"/>
    <lineage>
        <taxon>Eukaryota</taxon>
        <taxon>Fungi</taxon>
        <taxon>Fungi incertae sedis</taxon>
        <taxon>Zoopagomycota</taxon>
        <taxon>Kickxellomycotina</taxon>
        <taxon>Dimargaritomycetes</taxon>
        <taxon>Dimargaritales</taxon>
        <taxon>Dimargaritaceae</taxon>
        <taxon>Dimargaris</taxon>
    </lineage>
</organism>
<dbReference type="InterPro" id="IPR000926">
    <property type="entry name" value="RibA"/>
</dbReference>
<evidence type="ECO:0000259" key="10">
    <source>
        <dbReference type="Pfam" id="PF00925"/>
    </source>
</evidence>
<dbReference type="GO" id="GO:0003935">
    <property type="term" value="F:GTP cyclohydrolase II activity"/>
    <property type="evidence" value="ECO:0007669"/>
    <property type="project" value="UniProtKB-EC"/>
</dbReference>
<evidence type="ECO:0000256" key="2">
    <source>
        <dbReference type="ARBA" id="ARBA00008131"/>
    </source>
</evidence>
<feature type="region of interest" description="Disordered" evidence="9">
    <location>
        <begin position="1"/>
        <end position="47"/>
    </location>
</feature>
<comment type="catalytic activity">
    <reaction evidence="8">
        <text>GTP + 4 H2O = 2,5-diamino-6-hydroxy-4-(5-phosphoribosylamino)-pyrimidine + formate + 2 phosphate + 3 H(+)</text>
        <dbReference type="Rhea" id="RHEA:23704"/>
        <dbReference type="ChEBI" id="CHEBI:15377"/>
        <dbReference type="ChEBI" id="CHEBI:15378"/>
        <dbReference type="ChEBI" id="CHEBI:15740"/>
        <dbReference type="ChEBI" id="CHEBI:37565"/>
        <dbReference type="ChEBI" id="CHEBI:43474"/>
        <dbReference type="ChEBI" id="CHEBI:58614"/>
        <dbReference type="EC" id="3.5.4.25"/>
    </reaction>
</comment>
<evidence type="ECO:0000256" key="4">
    <source>
        <dbReference type="ARBA" id="ARBA00022619"/>
    </source>
</evidence>
<feature type="domain" description="GTP cyclohydrolase II" evidence="10">
    <location>
        <begin position="147"/>
        <end position="272"/>
    </location>
</feature>
<feature type="region of interest" description="Disordered" evidence="9">
    <location>
        <begin position="298"/>
        <end position="324"/>
    </location>
</feature>
<dbReference type="EMBL" id="ML002236">
    <property type="protein sequence ID" value="RKP39916.1"/>
    <property type="molecule type" value="Genomic_DNA"/>
</dbReference>
<sequence length="410" mass="44516">MNQTTDSLGERAAPVEIPLLTPPELARTPSATSSLPSSTSPTATATRADPVRVWCEVRARIPYPDGQFYLYLYRNSADQKEHLAIMFGDDIDSLSLNEARADETEADRLIRGAKPRPNPEAGSLAHSGSPSSEILEADGDDAFTGPAPLVRIHSECFTGETVSSVRCDCGYQLAEAMRLMQIERRGVVIYLRQEGRGIGLMDKLRAYNLQDMGHDTVTANLMLNHPADARNYDVAYAMLRDLELNRIRLLTNNPDKIQQIQDAGILVDERVPMIPRWWNDTPGALDDMDQELLPRRAGATFSNPNSAPRSAQPGSPATPSSASRVMAEANRYLQVKVQRMGHLLDLPRSHSGILPTTNSAKRMGTEATSLPGAPLAKTKSDACLTQGAGALSIRTHGLAPPANPSLTSNS</sequence>
<gene>
    <name evidence="11" type="ORF">BJ085DRAFT_22717</name>
</gene>
<evidence type="ECO:0000256" key="7">
    <source>
        <dbReference type="ARBA" id="ARBA00023134"/>
    </source>
</evidence>
<keyword evidence="6 11" id="KW-0378">Hydrolase</keyword>
<accession>A0A4Q0A1C5</accession>
<evidence type="ECO:0000256" key="5">
    <source>
        <dbReference type="ARBA" id="ARBA00022741"/>
    </source>
</evidence>
<evidence type="ECO:0000256" key="6">
    <source>
        <dbReference type="ARBA" id="ARBA00022801"/>
    </source>
</evidence>
<dbReference type="EC" id="3.5.4.25" evidence="3"/>
<protein>
    <recommendedName>
        <fullName evidence="3">GTP cyclohydrolase II</fullName>
        <ecNumber evidence="3">3.5.4.25</ecNumber>
    </recommendedName>
</protein>
<evidence type="ECO:0000256" key="9">
    <source>
        <dbReference type="SAM" id="MobiDB-lite"/>
    </source>
</evidence>
<comment type="pathway">
    <text evidence="1">Cofactor biosynthesis; riboflavin biosynthesis.</text>
</comment>
<dbReference type="NCBIfam" id="NF001591">
    <property type="entry name" value="PRK00393.1"/>
    <property type="match status" value="1"/>
</dbReference>
<feature type="compositionally biased region" description="Polar residues" evidence="9">
    <location>
        <begin position="300"/>
        <end position="323"/>
    </location>
</feature>
<evidence type="ECO:0000256" key="1">
    <source>
        <dbReference type="ARBA" id="ARBA00005104"/>
    </source>
</evidence>
<keyword evidence="5" id="KW-0547">Nucleotide-binding</keyword>
<evidence type="ECO:0000313" key="12">
    <source>
        <dbReference type="Proteomes" id="UP000268162"/>
    </source>
</evidence>
<name>A0A4Q0A1C5_9FUNG</name>